<dbReference type="Proteomes" id="UP001056120">
    <property type="component" value="Linkage Group LG12"/>
</dbReference>
<sequence length="366" mass="41054">MKRIGRGSYGYGHSYGYGGQEQEDRLSSLSDDILICILSYVDTKLAVQSSILSKRWEKVWPSLPVLNFNFADLDTSVHDVNYDNFIREVLVHRNESVTIGRLNIKVTDYEIVARVFRYALLNNVSDLSVDTSEKIGEYHPISCVESSDLLMSLSLKGMLKFGKFPSFVGLVSLRLERVKIVESEPFSSFPNLEKLFLVNCKMETGLTGLEVVASRLSRLTISSCFHIPIPYPGFVLSTPNLLVFELEGLVPMSFKAFDGLRRLQTVYIDFCFSQSVHLLEFDQQKLNLIDILGCLKNARCVHLSPSTVELLSLCGSMLVEEHCPFEDLKFLNLIPPPNKPAAQLGSSVAAYLLKDCPRAVVKALPR</sequence>
<organism evidence="1 2">
    <name type="scientific">Smallanthus sonchifolius</name>
    <dbReference type="NCBI Taxonomy" id="185202"/>
    <lineage>
        <taxon>Eukaryota</taxon>
        <taxon>Viridiplantae</taxon>
        <taxon>Streptophyta</taxon>
        <taxon>Embryophyta</taxon>
        <taxon>Tracheophyta</taxon>
        <taxon>Spermatophyta</taxon>
        <taxon>Magnoliopsida</taxon>
        <taxon>eudicotyledons</taxon>
        <taxon>Gunneridae</taxon>
        <taxon>Pentapetalae</taxon>
        <taxon>asterids</taxon>
        <taxon>campanulids</taxon>
        <taxon>Asterales</taxon>
        <taxon>Asteraceae</taxon>
        <taxon>Asteroideae</taxon>
        <taxon>Heliantheae alliance</taxon>
        <taxon>Millerieae</taxon>
        <taxon>Smallanthus</taxon>
    </lineage>
</organism>
<proteinExistence type="predicted"/>
<comment type="caution">
    <text evidence="1">The sequence shown here is derived from an EMBL/GenBank/DDBJ whole genome shotgun (WGS) entry which is preliminary data.</text>
</comment>
<evidence type="ECO:0000313" key="2">
    <source>
        <dbReference type="Proteomes" id="UP001056120"/>
    </source>
</evidence>
<dbReference type="EMBL" id="CM042029">
    <property type="protein sequence ID" value="KAI3793492.1"/>
    <property type="molecule type" value="Genomic_DNA"/>
</dbReference>
<keyword evidence="2" id="KW-1185">Reference proteome</keyword>
<gene>
    <name evidence="1" type="ORF">L1987_36111</name>
</gene>
<reference evidence="2" key="1">
    <citation type="journal article" date="2022" name="Mol. Ecol. Resour.">
        <title>The genomes of chicory, endive, great burdock and yacon provide insights into Asteraceae palaeo-polyploidization history and plant inulin production.</title>
        <authorList>
            <person name="Fan W."/>
            <person name="Wang S."/>
            <person name="Wang H."/>
            <person name="Wang A."/>
            <person name="Jiang F."/>
            <person name="Liu H."/>
            <person name="Zhao H."/>
            <person name="Xu D."/>
            <person name="Zhang Y."/>
        </authorList>
    </citation>
    <scope>NUCLEOTIDE SEQUENCE [LARGE SCALE GENOMIC DNA]</scope>
    <source>
        <strain evidence="2">cv. Yunnan</strain>
    </source>
</reference>
<evidence type="ECO:0000313" key="1">
    <source>
        <dbReference type="EMBL" id="KAI3793492.1"/>
    </source>
</evidence>
<protein>
    <submittedName>
        <fullName evidence="1">Uncharacterized protein</fullName>
    </submittedName>
</protein>
<name>A0ACB9HCN9_9ASTR</name>
<reference evidence="1 2" key="2">
    <citation type="journal article" date="2022" name="Mol. Ecol. Resour.">
        <title>The genomes of chicory, endive, great burdock and yacon provide insights into Asteraceae paleo-polyploidization history and plant inulin production.</title>
        <authorList>
            <person name="Fan W."/>
            <person name="Wang S."/>
            <person name="Wang H."/>
            <person name="Wang A."/>
            <person name="Jiang F."/>
            <person name="Liu H."/>
            <person name="Zhao H."/>
            <person name="Xu D."/>
            <person name="Zhang Y."/>
        </authorList>
    </citation>
    <scope>NUCLEOTIDE SEQUENCE [LARGE SCALE GENOMIC DNA]</scope>
    <source>
        <strain evidence="2">cv. Yunnan</strain>
        <tissue evidence="1">Leaves</tissue>
    </source>
</reference>
<accession>A0ACB9HCN9</accession>